<comment type="caution">
    <text evidence="1">The sequence shown here is derived from an EMBL/GenBank/DDBJ whole genome shotgun (WGS) entry which is preliminary data.</text>
</comment>
<name>A0A8H8XD21_9GAMM</name>
<keyword evidence="2" id="KW-1185">Reference proteome</keyword>
<organism evidence="1 2">
    <name type="scientific">Bathymodiolus thermophilus thioautotrophic gill symbiont</name>
    <dbReference type="NCBI Taxonomy" id="2360"/>
    <lineage>
        <taxon>Bacteria</taxon>
        <taxon>Pseudomonadati</taxon>
        <taxon>Pseudomonadota</taxon>
        <taxon>Gammaproteobacteria</taxon>
        <taxon>sulfur-oxidizing symbionts</taxon>
    </lineage>
</organism>
<accession>A0A8H8XD21</accession>
<evidence type="ECO:0000313" key="2">
    <source>
        <dbReference type="Proteomes" id="UP000643672"/>
    </source>
</evidence>
<proteinExistence type="predicted"/>
<dbReference type="AlphaFoldDB" id="A0A8H8XD21"/>
<evidence type="ECO:0000313" key="1">
    <source>
        <dbReference type="EMBL" id="CAB5495173.1"/>
    </source>
</evidence>
<gene>
    <name evidence="1" type="ORF">THERMOS_246</name>
</gene>
<dbReference type="EMBL" id="CAESAQ020000017">
    <property type="protein sequence ID" value="CAB5495173.1"/>
    <property type="molecule type" value="Genomic_DNA"/>
</dbReference>
<dbReference type="Proteomes" id="UP000643672">
    <property type="component" value="Unassembled WGS sequence"/>
</dbReference>
<sequence>MNIYPHFLHKIRDNYQQFNSLFFKENNKFSTKKTMANNNNKF</sequence>
<reference evidence="1 2" key="1">
    <citation type="submission" date="2020-05" db="EMBL/GenBank/DDBJ databases">
        <authorList>
            <person name="Petersen J."/>
            <person name="Sayavedra L."/>
        </authorList>
    </citation>
    <scope>NUCLEOTIDE SEQUENCE [LARGE SCALE GENOMIC DNA]</scope>
    <source>
        <strain evidence="1">B thermophilus SOXS</strain>
    </source>
</reference>
<protein>
    <submittedName>
        <fullName evidence="1">Uncharacterized protein</fullName>
    </submittedName>
</protein>